<evidence type="ECO:0000256" key="5">
    <source>
        <dbReference type="ARBA" id="ARBA00023125"/>
    </source>
</evidence>
<keyword evidence="5 6" id="KW-0238">DNA-binding</keyword>
<feature type="coiled-coil region" evidence="6">
    <location>
        <begin position="255"/>
        <end position="296"/>
    </location>
</feature>
<dbReference type="GO" id="GO:0005737">
    <property type="term" value="C:cytoplasm"/>
    <property type="evidence" value="ECO:0007669"/>
    <property type="project" value="UniProtKB-SubCell"/>
</dbReference>
<evidence type="ECO:0000259" key="7">
    <source>
        <dbReference type="Pfam" id="PF02463"/>
    </source>
</evidence>
<dbReference type="InterPro" id="IPR011890">
    <property type="entry name" value="SMC_prok"/>
</dbReference>
<evidence type="ECO:0000256" key="6">
    <source>
        <dbReference type="HAMAP-Rule" id="MF_01894"/>
    </source>
</evidence>
<feature type="coiled-coil region" evidence="6">
    <location>
        <begin position="546"/>
        <end position="639"/>
    </location>
</feature>
<keyword evidence="4 6" id="KW-0175">Coiled coil</keyword>
<feature type="coiled-coil region" evidence="6">
    <location>
        <begin position="167"/>
        <end position="222"/>
    </location>
</feature>
<dbReference type="EMBL" id="LBVV01000024">
    <property type="protein sequence ID" value="KKQ93217.1"/>
    <property type="molecule type" value="Genomic_DNA"/>
</dbReference>
<dbReference type="HAMAP" id="MF_01894">
    <property type="entry name" value="Smc_prok"/>
    <property type="match status" value="1"/>
</dbReference>
<dbReference type="PANTHER" id="PTHR43977">
    <property type="entry name" value="STRUCTURAL MAINTENANCE OF CHROMOSOMES PROTEIN 3"/>
    <property type="match status" value="1"/>
</dbReference>
<keyword evidence="1 6" id="KW-0963">Cytoplasm</keyword>
<dbReference type="GO" id="GO:0007062">
    <property type="term" value="P:sister chromatid cohesion"/>
    <property type="evidence" value="ECO:0007669"/>
    <property type="project" value="InterPro"/>
</dbReference>
<comment type="function">
    <text evidence="6">Required for chromosome condensation and partitioning.</text>
</comment>
<dbReference type="Pfam" id="PF02463">
    <property type="entry name" value="SMC_N"/>
    <property type="match status" value="1"/>
</dbReference>
<evidence type="ECO:0000256" key="3">
    <source>
        <dbReference type="ARBA" id="ARBA00022840"/>
    </source>
</evidence>
<evidence type="ECO:0000313" key="8">
    <source>
        <dbReference type="EMBL" id="KKQ93217.1"/>
    </source>
</evidence>
<sequence length="1023" mass="117302">MYLRKIEISGFKSFAGKYKLDFEPGIVGIVGPNGSGKSNVADAIRWVLGEQSYKTIRAKKSEDVIFAGSQKRSRGSLAQVTLLLSDNQKSDLSDYSEIEISRRIYREGESEYYLNGNKVRLFEILELLARSGFGRSSYSVIGQGMVEQLLFLGAEERKSFFSEAAGIKQYEMKRDQSEKKLEMTEQNLIRISDITKELEPRLRVLKSQIKKAEARSEILSELNGHQRTYYESCLTSVLEKLNDKKQNEIGLKKEAAKIISEIESLNNEILEIENGINNKNEEVSGLRKILEERNKNRENKVEEKIILKSKIERLSDTLNLTDEGLTDELKKLELKEGECKRQLEDIQKNQKISQRQIVIKETELAELEEKKQKKKEEAKTKVQDLESKIRSTRIRIEELKKKRLGIETNISDFSKNESKRAQIKERKERAEEKHKILVSQIIDVKKELEMLSGSLDKGKANLKKAEKEIEETEKILRKIKDSTKFSHPELSLRLSEVLNEITVIETHTGDISSDQITKILSTLFGIKDKIKKIITWADPDTGKSQLENLETKLERSLKLRQEAIKENDEIEFRVVKANRHLEDSLSEAERMEKTIMHETEEIKIVSDFMSDIESNKKELNKIADDISIYEEEMDALQVRQSELDSFDTEEYFTCRELIFKEIEKQRMILSELILGQKINENAMIETKKEISLFTQKKKDIINAQGQKKTLISELGACEKEILSKEKEIGDLKTQISLFEQNHEDKVTLASCREKILAKQNLEREIQEEISLVKIEMAKLETKKDDIEYEAKKEIGSNFILKKADINLSKDALELVEQKIEKLKLKVMSIGEVDPLTKEEYEEVSTRYEFLENQLADLLKAKEDLSKVILELDKQIKTKFDTSFAKIAANFTKYFQILFSGGKAELKLEDGNVEIIAQPPGKRILGINALSGGERTLTSLSLIAAIMEVNPSPFVVMDEVDAALDEANTERFLKIIKELSKKTQFIFITHNRGTMKIADILYGVTMDANNISSLLSIRLEGANS</sequence>
<dbReference type="AlphaFoldDB" id="A0A0G0LQ82"/>
<dbReference type="Gene3D" id="3.40.50.300">
    <property type="entry name" value="P-loop containing nucleotide triphosphate hydrolases"/>
    <property type="match status" value="2"/>
</dbReference>
<name>A0A0G0LQ82_UNCC2</name>
<dbReference type="GO" id="GO:0030261">
    <property type="term" value="P:chromosome condensation"/>
    <property type="evidence" value="ECO:0007669"/>
    <property type="project" value="InterPro"/>
</dbReference>
<evidence type="ECO:0000256" key="2">
    <source>
        <dbReference type="ARBA" id="ARBA00022741"/>
    </source>
</evidence>
<feature type="binding site" evidence="6">
    <location>
        <begin position="32"/>
        <end position="39"/>
    </location>
    <ligand>
        <name>ATP</name>
        <dbReference type="ChEBI" id="CHEBI:30616"/>
    </ligand>
</feature>
<evidence type="ECO:0000256" key="1">
    <source>
        <dbReference type="ARBA" id="ARBA00022490"/>
    </source>
</evidence>
<evidence type="ECO:0000256" key="4">
    <source>
        <dbReference type="ARBA" id="ARBA00023054"/>
    </source>
</evidence>
<dbReference type="GO" id="GO:0006260">
    <property type="term" value="P:DNA replication"/>
    <property type="evidence" value="ECO:0007669"/>
    <property type="project" value="UniProtKB-UniRule"/>
</dbReference>
<dbReference type="PIRSF" id="PIRSF005719">
    <property type="entry name" value="SMC"/>
    <property type="match status" value="1"/>
</dbReference>
<evidence type="ECO:0000313" key="9">
    <source>
        <dbReference type="Proteomes" id="UP000034207"/>
    </source>
</evidence>
<dbReference type="InterPro" id="IPR024704">
    <property type="entry name" value="SMC"/>
</dbReference>
<dbReference type="Proteomes" id="UP000034207">
    <property type="component" value="Unassembled WGS sequence"/>
</dbReference>
<protein>
    <recommendedName>
        <fullName evidence="6">Chromosome partition protein Smc</fullName>
    </recommendedName>
</protein>
<comment type="subunit">
    <text evidence="6">Homodimer.</text>
</comment>
<gene>
    <name evidence="6" type="primary">smc</name>
    <name evidence="8" type="ORF">UT18_C0024G0006</name>
</gene>
<keyword evidence="3 6" id="KW-0067">ATP-binding</keyword>
<dbReference type="GO" id="GO:0003677">
    <property type="term" value="F:DNA binding"/>
    <property type="evidence" value="ECO:0007669"/>
    <property type="project" value="UniProtKB-UniRule"/>
</dbReference>
<dbReference type="GO" id="GO:0007059">
    <property type="term" value="P:chromosome segregation"/>
    <property type="evidence" value="ECO:0007669"/>
    <property type="project" value="UniProtKB-UniRule"/>
</dbReference>
<comment type="caution">
    <text evidence="8">The sequence shown here is derived from an EMBL/GenBank/DDBJ whole genome shotgun (WGS) entry which is preliminary data.</text>
</comment>
<dbReference type="SUPFAM" id="SSF52540">
    <property type="entry name" value="P-loop containing nucleoside triphosphate hydrolases"/>
    <property type="match status" value="1"/>
</dbReference>
<feature type="domain" description="RecF/RecN/SMC N-terminal" evidence="7">
    <location>
        <begin position="2"/>
        <end position="1011"/>
    </location>
</feature>
<reference evidence="8 9" key="1">
    <citation type="journal article" date="2015" name="Nature">
        <title>rRNA introns, odd ribosomes, and small enigmatic genomes across a large radiation of phyla.</title>
        <authorList>
            <person name="Brown C.T."/>
            <person name="Hug L.A."/>
            <person name="Thomas B.C."/>
            <person name="Sharon I."/>
            <person name="Castelle C.J."/>
            <person name="Singh A."/>
            <person name="Wilkins M.J."/>
            <person name="Williams K.H."/>
            <person name="Banfield J.F."/>
        </authorList>
    </citation>
    <scope>NUCLEOTIDE SEQUENCE [LARGE SCALE GENOMIC DNA]</scope>
</reference>
<proteinExistence type="inferred from homology"/>
<dbReference type="GO" id="GO:0016887">
    <property type="term" value="F:ATP hydrolysis activity"/>
    <property type="evidence" value="ECO:0007669"/>
    <property type="project" value="InterPro"/>
</dbReference>
<comment type="domain">
    <text evidence="6">Contains large globular domains required for ATP hydrolysis at each terminus and a third globular domain forming a flexible hinge near the middle of the molecule. These domains are separated by coiled-coil structures.</text>
</comment>
<organism evidence="8 9">
    <name type="scientific">candidate division CPR2 bacterium GW2011_GWC2_39_10</name>
    <dbReference type="NCBI Taxonomy" id="1618345"/>
    <lineage>
        <taxon>Bacteria</taxon>
        <taxon>Bacteria division CPR2</taxon>
    </lineage>
</organism>
<accession>A0A0G0LQ82</accession>
<dbReference type="InterPro" id="IPR003395">
    <property type="entry name" value="RecF/RecN/SMC_N"/>
</dbReference>
<comment type="similarity">
    <text evidence="6">Belongs to the SMC family.</text>
</comment>
<dbReference type="PATRIC" id="fig|1618345.3.peg.1078"/>
<dbReference type="STRING" id="1618345.UT18_C0024G0006"/>
<comment type="subcellular location">
    <subcellularLocation>
        <location evidence="6">Cytoplasm</location>
    </subcellularLocation>
</comment>
<dbReference type="InterPro" id="IPR027417">
    <property type="entry name" value="P-loop_NTPase"/>
</dbReference>
<dbReference type="GO" id="GO:0005524">
    <property type="term" value="F:ATP binding"/>
    <property type="evidence" value="ECO:0007669"/>
    <property type="project" value="UniProtKB-UniRule"/>
</dbReference>
<keyword evidence="2 6" id="KW-0547">Nucleotide-binding</keyword>
<feature type="coiled-coil region" evidence="6">
    <location>
        <begin position="329"/>
        <end position="482"/>
    </location>
</feature>
<feature type="coiled-coil region" evidence="6">
    <location>
        <begin position="758"/>
        <end position="874"/>
    </location>
</feature>